<feature type="domain" description="CEP76/DRC7 peptidase-like" evidence="1">
    <location>
        <begin position="88"/>
        <end position="143"/>
    </location>
</feature>
<protein>
    <recommendedName>
        <fullName evidence="1">CEP76/DRC7 peptidase-like domain-containing protein</fullName>
    </recommendedName>
</protein>
<sequence length="193" mass="21952">MEPNPKLCRLCRLLLQKFAPTITEKERRTIGQVKALLDSGDMTIQSLVGQFQGPGYTFDSDYLTASKKALLYVSLNIDFVKLDIPISFWLSPKEIVENKIADDEDHAVFLCTLLLALGDANAEVVIAEMTDLTTHAFVLSQYRGLYYLFDSTQENASPLNGTKEEIFSQYVSNGSRIKRFLYKFNHSNYEQFL</sequence>
<evidence type="ECO:0000313" key="2">
    <source>
        <dbReference type="EMBL" id="MBS3062195.1"/>
    </source>
</evidence>
<dbReference type="EMBL" id="JAGVWC010000014">
    <property type="protein sequence ID" value="MBS3062195.1"/>
    <property type="molecule type" value="Genomic_DNA"/>
</dbReference>
<dbReference type="InterPro" id="IPR056290">
    <property type="entry name" value="CEPT76/DRC7_peptidase-like_dom"/>
</dbReference>
<dbReference type="Proteomes" id="UP000675968">
    <property type="component" value="Unassembled WGS sequence"/>
</dbReference>
<gene>
    <name evidence="2" type="ORF">J4215_06455</name>
</gene>
<accession>A0A8T4LG15</accession>
<proteinExistence type="predicted"/>
<dbReference type="Pfam" id="PF24656">
    <property type="entry name" value="CEPT76_peptidase"/>
    <property type="match status" value="1"/>
</dbReference>
<reference evidence="2" key="1">
    <citation type="submission" date="2021-03" db="EMBL/GenBank/DDBJ databases">
        <authorList>
            <person name="Jaffe A."/>
        </authorList>
    </citation>
    <scope>NUCLEOTIDE SEQUENCE</scope>
    <source>
        <strain evidence="2">RIFCSPLOWO2_01_FULL_AR10_48_17</strain>
    </source>
</reference>
<reference evidence="2" key="2">
    <citation type="submission" date="2021-05" db="EMBL/GenBank/DDBJ databases">
        <title>Protein family content uncovers lineage relationships and bacterial pathway maintenance mechanisms in DPANN archaea.</title>
        <authorList>
            <person name="Castelle C.J."/>
            <person name="Meheust R."/>
            <person name="Jaffe A.L."/>
            <person name="Seitz K."/>
            <person name="Gong X."/>
            <person name="Baker B.J."/>
            <person name="Banfield J.F."/>
        </authorList>
    </citation>
    <scope>NUCLEOTIDE SEQUENCE</scope>
    <source>
        <strain evidence="2">RIFCSPLOWO2_01_FULL_AR10_48_17</strain>
    </source>
</reference>
<organism evidence="2 3">
    <name type="scientific">Candidatus Iainarchaeum sp</name>
    <dbReference type="NCBI Taxonomy" id="3101447"/>
    <lineage>
        <taxon>Archaea</taxon>
        <taxon>Candidatus Iainarchaeota</taxon>
        <taxon>Candidatus Iainarchaeia</taxon>
        <taxon>Candidatus Iainarchaeales</taxon>
        <taxon>Candidatus Iainarchaeaceae</taxon>
        <taxon>Candidatus Iainarchaeum</taxon>
    </lineage>
</organism>
<evidence type="ECO:0000259" key="1">
    <source>
        <dbReference type="Pfam" id="PF24656"/>
    </source>
</evidence>
<comment type="caution">
    <text evidence="2">The sequence shown here is derived from an EMBL/GenBank/DDBJ whole genome shotgun (WGS) entry which is preliminary data.</text>
</comment>
<name>A0A8T4LG15_9ARCH</name>
<dbReference type="AlphaFoldDB" id="A0A8T4LG15"/>
<evidence type="ECO:0000313" key="3">
    <source>
        <dbReference type="Proteomes" id="UP000675968"/>
    </source>
</evidence>